<name>A0A7X6LLV2_WEIHE</name>
<feature type="domain" description="Schlafen group 3-like DNA/RNA helicase" evidence="1">
    <location>
        <begin position="2"/>
        <end position="94"/>
    </location>
</feature>
<dbReference type="EMBL" id="JAAXPM010000001">
    <property type="protein sequence ID" value="NKY66155.1"/>
    <property type="molecule type" value="Genomic_DNA"/>
</dbReference>
<comment type="caution">
    <text evidence="2">The sequence shown here is derived from an EMBL/GenBank/DDBJ whole genome shotgun (WGS) entry which is preliminary data.</text>
</comment>
<dbReference type="AlphaFoldDB" id="A0A7X6LLV2"/>
<evidence type="ECO:0000313" key="2">
    <source>
        <dbReference type="EMBL" id="NKY66155.1"/>
    </source>
</evidence>
<dbReference type="RefSeq" id="WP_083194396.1">
    <property type="nucleotide sequence ID" value="NZ_BJOF01000003.1"/>
</dbReference>
<reference evidence="2 3" key="1">
    <citation type="submission" date="2020-04" db="EMBL/GenBank/DDBJ databases">
        <title>MicrobeNet Type strains.</title>
        <authorList>
            <person name="Nicholson A.C."/>
        </authorList>
    </citation>
    <scope>NUCLEOTIDE SEQUENCE [LARGE SCALE GENOMIC DNA]</scope>
    <source>
        <strain evidence="2 3">CCUG 33494</strain>
    </source>
</reference>
<gene>
    <name evidence="2" type="ORF">HF960_00300</name>
</gene>
<evidence type="ECO:0000313" key="3">
    <source>
        <dbReference type="Proteomes" id="UP000585749"/>
    </source>
</evidence>
<accession>A0A7X6LLV2</accession>
<protein>
    <submittedName>
        <fullName evidence="2">DUF2075 domain-containing protein</fullName>
    </submittedName>
</protein>
<sequence>MPWQEIDSSLNEVGSDFTVQGIDLNYVGVILGPSVVWNEEINALDIDADKSMDHQKIRKIKGTYNTVENKKYLRNVVNVLLTRGVHGLYIYAVDDKLREKLTGLNRLK</sequence>
<dbReference type="Pfam" id="PF09848">
    <property type="entry name" value="SLFN-g3_helicase"/>
    <property type="match status" value="1"/>
</dbReference>
<proteinExistence type="predicted"/>
<organism evidence="2 3">
    <name type="scientific">Weissella hellenica</name>
    <dbReference type="NCBI Taxonomy" id="46256"/>
    <lineage>
        <taxon>Bacteria</taxon>
        <taxon>Bacillati</taxon>
        <taxon>Bacillota</taxon>
        <taxon>Bacilli</taxon>
        <taxon>Lactobacillales</taxon>
        <taxon>Lactobacillaceae</taxon>
        <taxon>Weissella</taxon>
    </lineage>
</organism>
<dbReference type="Proteomes" id="UP000585749">
    <property type="component" value="Unassembled WGS sequence"/>
</dbReference>
<dbReference type="OrthoDB" id="3193269at2"/>
<dbReference type="InterPro" id="IPR018647">
    <property type="entry name" value="SLFN_3-like_DNA/RNA_helicase"/>
</dbReference>
<evidence type="ECO:0000259" key="1">
    <source>
        <dbReference type="Pfam" id="PF09848"/>
    </source>
</evidence>